<evidence type="ECO:0000256" key="18">
    <source>
        <dbReference type="PIRNR" id="PIRNR001563"/>
    </source>
</evidence>
<comment type="catalytic activity">
    <reaction evidence="15">
        <text>10-formyltetrahydrofolyl-(gamma-L-Glu)(n) + L-glutamate + ATP = 10-formyltetrahydrofolyl-(gamma-L-Glu)(n+1) + ADP + phosphate + H(+)</text>
        <dbReference type="Rhea" id="RHEA:51904"/>
        <dbReference type="Rhea" id="RHEA-COMP:13088"/>
        <dbReference type="Rhea" id="RHEA-COMP:14300"/>
        <dbReference type="ChEBI" id="CHEBI:15378"/>
        <dbReference type="ChEBI" id="CHEBI:29985"/>
        <dbReference type="ChEBI" id="CHEBI:30616"/>
        <dbReference type="ChEBI" id="CHEBI:43474"/>
        <dbReference type="ChEBI" id="CHEBI:134413"/>
        <dbReference type="ChEBI" id="CHEBI:456216"/>
        <dbReference type="EC" id="6.3.2.17"/>
    </reaction>
</comment>
<comment type="pathway">
    <text evidence="4">Cofactor biosynthesis; tetrahydrofolylpolyglutamate biosynthesis.</text>
</comment>
<dbReference type="Proteomes" id="UP000069926">
    <property type="component" value="Chromosome"/>
</dbReference>
<dbReference type="GO" id="GO:0046654">
    <property type="term" value="P:tetrahydrofolate biosynthetic process"/>
    <property type="evidence" value="ECO:0007669"/>
    <property type="project" value="UniProtKB-UniPathway"/>
</dbReference>
<dbReference type="NCBIfam" id="NF008101">
    <property type="entry name" value="PRK10846.1"/>
    <property type="match status" value="1"/>
</dbReference>
<comment type="catalytic activity">
    <reaction evidence="16">
        <text>(6R)-5,10-methylenetetrahydrofolyl-(gamma-L-Glu)(n) + L-glutamate + ATP = (6R)-5,10-methylenetetrahydrofolyl-(gamma-L-Glu)(n+1) + ADP + phosphate + H(+)</text>
        <dbReference type="Rhea" id="RHEA:51912"/>
        <dbReference type="Rhea" id="RHEA-COMP:13257"/>
        <dbReference type="Rhea" id="RHEA-COMP:13258"/>
        <dbReference type="ChEBI" id="CHEBI:15378"/>
        <dbReference type="ChEBI" id="CHEBI:29985"/>
        <dbReference type="ChEBI" id="CHEBI:30616"/>
        <dbReference type="ChEBI" id="CHEBI:43474"/>
        <dbReference type="ChEBI" id="CHEBI:136572"/>
        <dbReference type="ChEBI" id="CHEBI:456216"/>
        <dbReference type="EC" id="6.3.2.17"/>
    </reaction>
</comment>
<evidence type="ECO:0000256" key="11">
    <source>
        <dbReference type="ARBA" id="ARBA00022840"/>
    </source>
</evidence>
<evidence type="ECO:0000256" key="14">
    <source>
        <dbReference type="ARBA" id="ARBA00047493"/>
    </source>
</evidence>
<dbReference type="PANTHER" id="PTHR11136:SF0">
    <property type="entry name" value="DIHYDROFOLATE SYNTHETASE-RELATED"/>
    <property type="match status" value="1"/>
</dbReference>
<dbReference type="InterPro" id="IPR036565">
    <property type="entry name" value="Mur-like_cat_sf"/>
</dbReference>
<comment type="cofactor">
    <cofactor evidence="1">
        <name>Mg(2+)</name>
        <dbReference type="ChEBI" id="CHEBI:18420"/>
    </cofactor>
</comment>
<comment type="catalytic activity">
    <reaction evidence="14">
        <text>(6S)-5,6,7,8-tetrahydrofolyl-(gamma-L-Glu)(n) + L-glutamate + ATP = (6S)-5,6,7,8-tetrahydrofolyl-(gamma-L-Glu)(n+1) + ADP + phosphate + H(+)</text>
        <dbReference type="Rhea" id="RHEA:10580"/>
        <dbReference type="Rhea" id="RHEA-COMP:14738"/>
        <dbReference type="Rhea" id="RHEA-COMP:14740"/>
        <dbReference type="ChEBI" id="CHEBI:15378"/>
        <dbReference type="ChEBI" id="CHEBI:29985"/>
        <dbReference type="ChEBI" id="CHEBI:30616"/>
        <dbReference type="ChEBI" id="CHEBI:43474"/>
        <dbReference type="ChEBI" id="CHEBI:141005"/>
        <dbReference type="ChEBI" id="CHEBI:456216"/>
        <dbReference type="EC" id="6.3.2.17"/>
    </reaction>
</comment>
<dbReference type="PROSITE" id="PS01012">
    <property type="entry name" value="FOLYLPOLYGLU_SYNT_2"/>
    <property type="match status" value="1"/>
</dbReference>
<evidence type="ECO:0000256" key="15">
    <source>
        <dbReference type="ARBA" id="ARBA00047808"/>
    </source>
</evidence>
<evidence type="ECO:0000259" key="20">
    <source>
        <dbReference type="Pfam" id="PF08245"/>
    </source>
</evidence>
<name>A0A0X9VE83_9GAMM</name>
<keyword evidence="13" id="KW-0289">Folate biosynthesis</keyword>
<evidence type="ECO:0000256" key="9">
    <source>
        <dbReference type="ARBA" id="ARBA00022723"/>
    </source>
</evidence>
<dbReference type="GO" id="GO:0046872">
    <property type="term" value="F:metal ion binding"/>
    <property type="evidence" value="ECO:0007669"/>
    <property type="project" value="UniProtKB-KW"/>
</dbReference>
<evidence type="ECO:0000256" key="1">
    <source>
        <dbReference type="ARBA" id="ARBA00001946"/>
    </source>
</evidence>
<evidence type="ECO:0000259" key="19">
    <source>
        <dbReference type="Pfam" id="PF02875"/>
    </source>
</evidence>
<dbReference type="GO" id="GO:0005524">
    <property type="term" value="F:ATP binding"/>
    <property type="evidence" value="ECO:0007669"/>
    <property type="project" value="UniProtKB-KW"/>
</dbReference>
<dbReference type="SUPFAM" id="SSF53244">
    <property type="entry name" value="MurD-like peptide ligases, peptide-binding domain"/>
    <property type="match status" value="1"/>
</dbReference>
<dbReference type="SUPFAM" id="SSF53623">
    <property type="entry name" value="MurD-like peptide ligases, catalytic domain"/>
    <property type="match status" value="1"/>
</dbReference>
<feature type="domain" description="Mur ligase C-terminal" evidence="19">
    <location>
        <begin position="299"/>
        <end position="417"/>
    </location>
</feature>
<evidence type="ECO:0000256" key="8">
    <source>
        <dbReference type="ARBA" id="ARBA00022598"/>
    </source>
</evidence>
<dbReference type="GO" id="GO:0046656">
    <property type="term" value="P:folic acid biosynthetic process"/>
    <property type="evidence" value="ECO:0007669"/>
    <property type="project" value="UniProtKB-KW"/>
</dbReference>
<comment type="subunit">
    <text evidence="6">Monomer.</text>
</comment>
<keyword evidence="10 18" id="KW-0547">Nucleotide-binding</keyword>
<accession>A0A0X9VE83</accession>
<feature type="domain" description="Mur ligase central" evidence="20">
    <location>
        <begin position="58"/>
        <end position="229"/>
    </location>
</feature>
<keyword evidence="11 18" id="KW-0067">ATP-binding</keyword>
<dbReference type="PANTHER" id="PTHR11136">
    <property type="entry name" value="FOLYLPOLYGLUTAMATE SYNTHASE-RELATED"/>
    <property type="match status" value="1"/>
</dbReference>
<dbReference type="PIRSF" id="PIRSF001563">
    <property type="entry name" value="Folylpolyglu_synth"/>
    <property type="match status" value="1"/>
</dbReference>
<keyword evidence="22" id="KW-1185">Reference proteome</keyword>
<dbReference type="Gene3D" id="3.90.190.20">
    <property type="entry name" value="Mur ligase, C-terminal domain"/>
    <property type="match status" value="1"/>
</dbReference>
<comment type="pathway">
    <text evidence="3">Cofactor biosynthesis; tetrahydrofolate biosynthesis; 7,8-dihydrofolate from 2-amino-4-hydroxy-6-hydroxymethyl-7,8-dihydropteridine diphosphate and 4-aminobenzoate: step 2/2.</text>
</comment>
<dbReference type="FunFam" id="3.40.1190.10:FF:000004">
    <property type="entry name" value="Dihydrofolate synthase/folylpolyglutamate synthase"/>
    <property type="match status" value="1"/>
</dbReference>
<dbReference type="NCBIfam" id="TIGR01499">
    <property type="entry name" value="folC"/>
    <property type="match status" value="1"/>
</dbReference>
<comment type="function">
    <text evidence="2 18">Functions in two distinct reactions of the de novo folate biosynthetic pathway. Catalyzes the addition of a glutamate residue to dihydropteroate (7,8-dihydropteroate or H2Pte) to form dihydrofolate (7,8-dihydrofolate monoglutamate or H2Pte-Glu). Also catalyzes successive additions of L-glutamate to tetrahydrofolate or 10-formyltetrahydrofolate or 5,10-methylenetetrahydrofolate, leading to folylpolyglutamate derivatives.</text>
</comment>
<dbReference type="PATRIC" id="fig|634113.3.peg.324"/>
<dbReference type="InterPro" id="IPR001645">
    <property type="entry name" value="Folylpolyglutamate_synth"/>
</dbReference>
<comment type="catalytic activity">
    <reaction evidence="17">
        <text>7,8-dihydropteroate + L-glutamate + ATP = 7,8-dihydrofolate + ADP + phosphate + H(+)</text>
        <dbReference type="Rhea" id="RHEA:23584"/>
        <dbReference type="ChEBI" id="CHEBI:15378"/>
        <dbReference type="ChEBI" id="CHEBI:17839"/>
        <dbReference type="ChEBI" id="CHEBI:29985"/>
        <dbReference type="ChEBI" id="CHEBI:30616"/>
        <dbReference type="ChEBI" id="CHEBI:43474"/>
        <dbReference type="ChEBI" id="CHEBI:57451"/>
        <dbReference type="ChEBI" id="CHEBI:456216"/>
        <dbReference type="EC" id="6.3.2.12"/>
    </reaction>
</comment>
<evidence type="ECO:0000256" key="12">
    <source>
        <dbReference type="ARBA" id="ARBA00022842"/>
    </source>
</evidence>
<dbReference type="InterPro" id="IPR018109">
    <property type="entry name" value="Folylpolyglutamate_synth_CS"/>
</dbReference>
<evidence type="ECO:0000256" key="13">
    <source>
        <dbReference type="ARBA" id="ARBA00022909"/>
    </source>
</evidence>
<sequence>MKEIYNNFIKPGVNSSLDTWLVYLSNQHNKIIDLGLDRLNIVASKLDILNPAPIVITVAGTNGKGTTCHLLELILINAGLKVGVYNSPHLLHYTERVRIQGKTLPKELFCRVFFDIESKKGTTKLTYFEYATLAALQLFKETKLDVVILEVGLGGRLDATNIVNSNIAVITSIALDHTEFLGSNREKIGYEKAGIFRPGCYAVIGEMDIPNSIYSVAQDIGSKLFFCGIDCQFKLYNDYWNWKSHDYFFKKLPIPKIPICNAVTALAVISCLLKEDSIIRRNITLQAIKLGLINAKLPGRFQIIHKNPYIILDVAHNPHASAYLADKISCLPKHRDTKVYAVVAMLSNKDIKNTLSYLIPHVDIWYLASLNEILGASSDKLAQYVNSSYKFSTVEDAWLKVIKRINKQDILLVFGSFHTVAKVIEIEKFKSNLI</sequence>
<dbReference type="GO" id="GO:0008841">
    <property type="term" value="F:dihydrofolate synthase activity"/>
    <property type="evidence" value="ECO:0007669"/>
    <property type="project" value="UniProtKB-EC"/>
</dbReference>
<dbReference type="EMBL" id="CP013920">
    <property type="protein sequence ID" value="AMA64914.1"/>
    <property type="molecule type" value="Genomic_DNA"/>
</dbReference>
<dbReference type="GO" id="GO:0005737">
    <property type="term" value="C:cytoplasm"/>
    <property type="evidence" value="ECO:0007669"/>
    <property type="project" value="TreeGrafter"/>
</dbReference>
<organism evidence="21 22">
    <name type="scientific">Candidatus Arsenophonus lipoptenae</name>
    <dbReference type="NCBI Taxonomy" id="634113"/>
    <lineage>
        <taxon>Bacteria</taxon>
        <taxon>Pseudomonadati</taxon>
        <taxon>Pseudomonadota</taxon>
        <taxon>Gammaproteobacteria</taxon>
        <taxon>Enterobacterales</taxon>
        <taxon>Morganellaceae</taxon>
        <taxon>Arsenophonus</taxon>
    </lineage>
</organism>
<gene>
    <name evidence="21" type="primary">folC</name>
    <name evidence="21" type="ORF">AUT07_00333</name>
</gene>
<dbReference type="OrthoDB" id="9809356at2"/>
<evidence type="ECO:0000256" key="16">
    <source>
        <dbReference type="ARBA" id="ARBA00049035"/>
    </source>
</evidence>
<evidence type="ECO:0000256" key="6">
    <source>
        <dbReference type="ARBA" id="ARBA00011245"/>
    </source>
</evidence>
<keyword evidence="12" id="KW-0460">Magnesium</keyword>
<dbReference type="UniPathway" id="UPA00077">
    <property type="reaction ID" value="UER00157"/>
</dbReference>
<proteinExistence type="inferred from homology"/>
<evidence type="ECO:0000256" key="3">
    <source>
        <dbReference type="ARBA" id="ARBA00004799"/>
    </source>
</evidence>
<dbReference type="Pfam" id="PF08245">
    <property type="entry name" value="Mur_ligase_M"/>
    <property type="match status" value="1"/>
</dbReference>
<evidence type="ECO:0000256" key="7">
    <source>
        <dbReference type="ARBA" id="ARBA00019357"/>
    </source>
</evidence>
<evidence type="ECO:0000256" key="2">
    <source>
        <dbReference type="ARBA" id="ARBA00002714"/>
    </source>
</evidence>
<dbReference type="InterPro" id="IPR013221">
    <property type="entry name" value="Mur_ligase_cen"/>
</dbReference>
<reference evidence="21 22" key="1">
    <citation type="submission" date="2016-01" db="EMBL/GenBank/DDBJ databases">
        <title>Genome sequence of Ca. Arsenophonus lipopteni, the exclusive symbiont of a blood sucking fly Lipoptena cervi (Diptera: Hippoboscidae).</title>
        <authorList>
            <person name="Novakova E."/>
            <person name="Hypsa V."/>
            <person name="Nguyen P."/>
            <person name="Husnik F."/>
            <person name="Darby A.C."/>
        </authorList>
    </citation>
    <scope>NUCLEOTIDE SEQUENCE [LARGE SCALE GENOMIC DNA]</scope>
    <source>
        <strain evidence="21 22">CB</strain>
    </source>
</reference>
<dbReference type="Pfam" id="PF02875">
    <property type="entry name" value="Mur_ligase_C"/>
    <property type="match status" value="1"/>
</dbReference>
<comment type="similarity">
    <text evidence="5 18">Belongs to the folylpolyglutamate synthase family.</text>
</comment>
<dbReference type="InterPro" id="IPR036615">
    <property type="entry name" value="Mur_ligase_C_dom_sf"/>
</dbReference>
<evidence type="ECO:0000313" key="22">
    <source>
        <dbReference type="Proteomes" id="UP000069926"/>
    </source>
</evidence>
<dbReference type="GO" id="GO:0004326">
    <property type="term" value="F:tetrahydrofolylpolyglutamate synthase activity"/>
    <property type="evidence" value="ECO:0007669"/>
    <property type="project" value="UniProtKB-EC"/>
</dbReference>
<evidence type="ECO:0000313" key="21">
    <source>
        <dbReference type="EMBL" id="AMA64914.1"/>
    </source>
</evidence>
<evidence type="ECO:0000256" key="4">
    <source>
        <dbReference type="ARBA" id="ARBA00005150"/>
    </source>
</evidence>
<dbReference type="KEGG" id="asy:AUT07_00333"/>
<dbReference type="AlphaFoldDB" id="A0A0X9VE83"/>
<keyword evidence="9" id="KW-0479">Metal-binding</keyword>
<evidence type="ECO:0000256" key="17">
    <source>
        <dbReference type="ARBA" id="ARBA00049161"/>
    </source>
</evidence>
<dbReference type="STRING" id="634113.AUT07_00333"/>
<evidence type="ECO:0000256" key="10">
    <source>
        <dbReference type="ARBA" id="ARBA00022741"/>
    </source>
</evidence>
<protein>
    <recommendedName>
        <fullName evidence="7 18">Dihydrofolate synthase/folylpolyglutamate synthase</fullName>
    </recommendedName>
</protein>
<dbReference type="InterPro" id="IPR004101">
    <property type="entry name" value="Mur_ligase_C"/>
</dbReference>
<evidence type="ECO:0000256" key="5">
    <source>
        <dbReference type="ARBA" id="ARBA00008276"/>
    </source>
</evidence>
<dbReference type="PROSITE" id="PS01011">
    <property type="entry name" value="FOLYLPOLYGLU_SYNT_1"/>
    <property type="match status" value="1"/>
</dbReference>
<keyword evidence="8 18" id="KW-0436">Ligase</keyword>
<dbReference type="Gene3D" id="3.40.1190.10">
    <property type="entry name" value="Mur-like, catalytic domain"/>
    <property type="match status" value="1"/>
</dbReference>